<protein>
    <submittedName>
        <fullName evidence="2">Uncharacterized protein</fullName>
    </submittedName>
</protein>
<name>A0ABW0TUX4_9BACL</name>
<reference evidence="3" key="1">
    <citation type="journal article" date="2019" name="Int. J. Syst. Evol. Microbiol.">
        <title>The Global Catalogue of Microorganisms (GCM) 10K type strain sequencing project: providing services to taxonomists for standard genome sequencing and annotation.</title>
        <authorList>
            <consortium name="The Broad Institute Genomics Platform"/>
            <consortium name="The Broad Institute Genome Sequencing Center for Infectious Disease"/>
            <person name="Wu L."/>
            <person name="Ma J."/>
        </authorList>
    </citation>
    <scope>NUCLEOTIDE SEQUENCE [LARGE SCALE GENOMIC DNA]</scope>
    <source>
        <strain evidence="3">KACC 11299</strain>
    </source>
</reference>
<sequence length="192" mass="21788">MGMFKINIFLICFCVILSTSVYAAENEDSVFQEVFLNYQRKVLNIINIGVEPLKKFDGVVDDHELYDLALSAEHKLAESSRMLSELKIPIALPDDTKTLLGRSKEELTIGLKSLSESMNYFVRFIENPSPPLYDNYIVKRDKGINYVHGGLTTLTTAKLQLDAPDEPTQIVQEILKTLSSIEFPERHLPNHN</sequence>
<gene>
    <name evidence="2" type="ORF">ACFPTP_03050</name>
</gene>
<organism evidence="2 3">
    <name type="scientific">Sporosarcina koreensis</name>
    <dbReference type="NCBI Taxonomy" id="334735"/>
    <lineage>
        <taxon>Bacteria</taxon>
        <taxon>Bacillati</taxon>
        <taxon>Bacillota</taxon>
        <taxon>Bacilli</taxon>
        <taxon>Bacillales</taxon>
        <taxon>Caryophanaceae</taxon>
        <taxon>Sporosarcina</taxon>
    </lineage>
</organism>
<dbReference type="Proteomes" id="UP001596071">
    <property type="component" value="Unassembled WGS sequence"/>
</dbReference>
<keyword evidence="3" id="KW-1185">Reference proteome</keyword>
<evidence type="ECO:0000313" key="3">
    <source>
        <dbReference type="Proteomes" id="UP001596071"/>
    </source>
</evidence>
<keyword evidence="1" id="KW-0732">Signal</keyword>
<feature type="signal peptide" evidence="1">
    <location>
        <begin position="1"/>
        <end position="23"/>
    </location>
</feature>
<evidence type="ECO:0000313" key="2">
    <source>
        <dbReference type="EMBL" id="MFC5602223.1"/>
    </source>
</evidence>
<dbReference type="EMBL" id="JBHSNP010000008">
    <property type="protein sequence ID" value="MFC5602223.1"/>
    <property type="molecule type" value="Genomic_DNA"/>
</dbReference>
<accession>A0ABW0TUX4</accession>
<feature type="chain" id="PRO_5046006944" evidence="1">
    <location>
        <begin position="24"/>
        <end position="192"/>
    </location>
</feature>
<comment type="caution">
    <text evidence="2">The sequence shown here is derived from an EMBL/GenBank/DDBJ whole genome shotgun (WGS) entry which is preliminary data.</text>
</comment>
<evidence type="ECO:0000256" key="1">
    <source>
        <dbReference type="SAM" id="SignalP"/>
    </source>
</evidence>
<proteinExistence type="predicted"/>
<dbReference type="RefSeq" id="WP_381442068.1">
    <property type="nucleotide sequence ID" value="NZ_JBHSNP010000008.1"/>
</dbReference>